<reference evidence="5" key="1">
    <citation type="submission" date="2023-08" db="EMBL/GenBank/DDBJ databases">
        <authorList>
            <person name="Audoor S."/>
            <person name="Bilcke G."/>
        </authorList>
    </citation>
    <scope>NUCLEOTIDE SEQUENCE</scope>
</reference>
<dbReference type="InterPro" id="IPR012948">
    <property type="entry name" value="AARP2CN"/>
</dbReference>
<feature type="compositionally biased region" description="Basic residues" evidence="2">
    <location>
        <begin position="1"/>
        <end position="28"/>
    </location>
</feature>
<organism evidence="5 6">
    <name type="scientific">Cylindrotheca closterium</name>
    <dbReference type="NCBI Taxonomy" id="2856"/>
    <lineage>
        <taxon>Eukaryota</taxon>
        <taxon>Sar</taxon>
        <taxon>Stramenopiles</taxon>
        <taxon>Ochrophyta</taxon>
        <taxon>Bacillariophyta</taxon>
        <taxon>Bacillariophyceae</taxon>
        <taxon>Bacillariophycidae</taxon>
        <taxon>Bacillariales</taxon>
        <taxon>Bacillariaceae</taxon>
        <taxon>Cylindrotheca</taxon>
    </lineage>
</organism>
<feature type="compositionally biased region" description="Basic and acidic residues" evidence="2">
    <location>
        <begin position="527"/>
        <end position="542"/>
    </location>
</feature>
<dbReference type="Pfam" id="PF04950">
    <property type="entry name" value="RIBIOP_C"/>
    <property type="match status" value="1"/>
</dbReference>
<comment type="caution">
    <text evidence="5">The sequence shown here is derived from an EMBL/GenBank/DDBJ whole genome shotgun (WGS) entry which is preliminary data.</text>
</comment>
<keyword evidence="6" id="KW-1185">Reference proteome</keyword>
<sequence length="898" mass="100191">MPNHHHRSGGLKQANKKNKRNRASKRSVTRAAGGKVEGRRGQFKQRLLAHNKADRRHIQQQRRDAKRQELLRQKRGLDGGPAPPKIVGIISLGESEGIEEKLRSLIAEQADRVMKTFGDGNNSTMTLKFETHKKDGNLTILTNSTAFRSHYDNGDSEYAAVMSALDLCRVCDVILFVVDGNEDKGVTPFVGMNVGVDDRSLSTSKSTSTAADFDHIISERGDRILTAVKGQGLPRVATVLAKTKKEEEPGEDDMTTQSTKSIRRANHKRRTDLKKYVSRFATTEFGVDNDKTMEVNLVDTSSEGEMEEEGSTPEIDPEEHLKKTLAAALVRGLCCISGAPAKWVSQLPRAYMLSDSHSYDPEKQELRVTGYVRGRVPFDSNSAIHIPNLGTYGCKSIVRARQPNCSSKMEISEDIIEVDPMKRESLEKFATPDALDGEQNLVGFDEKDEEFYDAGDSPEDADEFARPAGWSDYQSAWLDAVDEDGINADFDHGELAKELNKKSSESVAANTMDLDDANRISEEERKALEEQRRKEQKEHQEFPDEVQVEEDEKARDRFARYRSLKSFRQSPWDAKENLPDSYASIFHFSSFKATQQAVMGEMRDLAKAANASGGNFWNGENKTDDMSGDIDMDDDDDMLKGCVPSGSYITVTLEDVNSDAYGAIAPGALLSAVTLMPHEGKVSVLHMGLSHSNNCEATNETPVKSKDVLTFRCGWRTWTGRPVFSQNNLNCDKHKFERFLPQSGSFFAASVFGPVTYTPCPILVFRDLDGRRQLIATGSMISADADRIVVKRIILTGYPVRVHKRFATVKYMFYDPEDVKWFKPAGLITKHGLNGKIEQSVGEHGTMKCLFNAPIKQHDTVCLPLYKRIYPKFASAQTGSEEGTIKSMRQDNSSLIVK</sequence>
<dbReference type="GO" id="GO:0000479">
    <property type="term" value="P:endonucleolytic cleavage of tricistronic rRNA transcript (SSU-rRNA, 5.8S rRNA, LSU-rRNA)"/>
    <property type="evidence" value="ECO:0007669"/>
    <property type="project" value="TreeGrafter"/>
</dbReference>
<dbReference type="InterPro" id="IPR039761">
    <property type="entry name" value="Bms1/Tsr1"/>
</dbReference>
<name>A0AAD2GCC0_9STRA</name>
<feature type="region of interest" description="Disordered" evidence="2">
    <location>
        <begin position="1"/>
        <end position="67"/>
    </location>
</feature>
<accession>A0AAD2GCC0</accession>
<comment type="similarity">
    <text evidence="1">Belongs to the TRAFAC class translation factor GTPase superfamily. Bms1-like GTPase family. TSR1 subfamily.</text>
</comment>
<feature type="compositionally biased region" description="Basic residues" evidence="2">
    <location>
        <begin position="41"/>
        <end position="60"/>
    </location>
</feature>
<evidence type="ECO:0008006" key="7">
    <source>
        <dbReference type="Google" id="ProtNLM"/>
    </source>
</evidence>
<dbReference type="GO" id="GO:0030688">
    <property type="term" value="C:preribosome, small subunit precursor"/>
    <property type="evidence" value="ECO:0007669"/>
    <property type="project" value="TreeGrafter"/>
</dbReference>
<dbReference type="EMBL" id="CAKOGP040002313">
    <property type="protein sequence ID" value="CAJ1966920.1"/>
    <property type="molecule type" value="Genomic_DNA"/>
</dbReference>
<dbReference type="GO" id="GO:0003924">
    <property type="term" value="F:GTPase activity"/>
    <property type="evidence" value="ECO:0007669"/>
    <property type="project" value="TreeGrafter"/>
</dbReference>
<evidence type="ECO:0000259" key="3">
    <source>
        <dbReference type="SMART" id="SM00785"/>
    </source>
</evidence>
<evidence type="ECO:0000313" key="6">
    <source>
        <dbReference type="Proteomes" id="UP001295423"/>
    </source>
</evidence>
<feature type="region of interest" description="Disordered" evidence="2">
    <location>
        <begin position="527"/>
        <end position="551"/>
    </location>
</feature>
<dbReference type="GO" id="GO:0000462">
    <property type="term" value="P:maturation of SSU-rRNA from tricistronic rRNA transcript (SSU-rRNA, 5.8S rRNA, LSU-rRNA)"/>
    <property type="evidence" value="ECO:0007669"/>
    <property type="project" value="TreeGrafter"/>
</dbReference>
<feature type="region of interest" description="Disordered" evidence="2">
    <location>
        <begin position="244"/>
        <end position="267"/>
    </location>
</feature>
<dbReference type="Proteomes" id="UP001295423">
    <property type="component" value="Unassembled WGS sequence"/>
</dbReference>
<dbReference type="SMART" id="SM01362">
    <property type="entry name" value="DUF663"/>
    <property type="match status" value="1"/>
</dbReference>
<dbReference type="PANTHER" id="PTHR12858:SF1">
    <property type="entry name" value="PRE-RRNA-PROCESSING PROTEIN TSR1 HOMOLOG"/>
    <property type="match status" value="1"/>
</dbReference>
<dbReference type="AlphaFoldDB" id="A0AAD2GCC0"/>
<evidence type="ECO:0000259" key="4">
    <source>
        <dbReference type="SMART" id="SM01362"/>
    </source>
</evidence>
<dbReference type="GO" id="GO:0005634">
    <property type="term" value="C:nucleus"/>
    <property type="evidence" value="ECO:0007669"/>
    <property type="project" value="InterPro"/>
</dbReference>
<feature type="domain" description="Ribosome biogenesis protein BMS1/TSR1 C-terminal" evidence="4">
    <location>
        <begin position="545"/>
        <end position="869"/>
    </location>
</feature>
<dbReference type="Pfam" id="PF08142">
    <property type="entry name" value="AARP2CN"/>
    <property type="match status" value="1"/>
</dbReference>
<proteinExistence type="inferred from homology"/>
<dbReference type="InterPro" id="IPR007034">
    <property type="entry name" value="BMS1_TSR1_C"/>
</dbReference>
<dbReference type="GO" id="GO:0034511">
    <property type="term" value="F:U3 snoRNA binding"/>
    <property type="evidence" value="ECO:0007669"/>
    <property type="project" value="TreeGrafter"/>
</dbReference>
<protein>
    <recommendedName>
        <fullName evidence="7">Ribosome biogenesis protein BMS1/TSR1 C-terminal domain-containing protein</fullName>
    </recommendedName>
</protein>
<feature type="region of interest" description="Disordered" evidence="2">
    <location>
        <begin position="501"/>
        <end position="520"/>
    </location>
</feature>
<gene>
    <name evidence="5" type="ORF">CYCCA115_LOCUS22506</name>
</gene>
<evidence type="ECO:0000256" key="1">
    <source>
        <dbReference type="ARBA" id="ARBA00038288"/>
    </source>
</evidence>
<evidence type="ECO:0000256" key="2">
    <source>
        <dbReference type="SAM" id="MobiDB-lite"/>
    </source>
</evidence>
<dbReference type="SMART" id="SM00785">
    <property type="entry name" value="AARP2CN"/>
    <property type="match status" value="1"/>
</dbReference>
<dbReference type="PANTHER" id="PTHR12858">
    <property type="entry name" value="RIBOSOME BIOGENESIS PROTEIN"/>
    <property type="match status" value="1"/>
</dbReference>
<evidence type="ECO:0000313" key="5">
    <source>
        <dbReference type="EMBL" id="CAJ1966920.1"/>
    </source>
</evidence>
<dbReference type="GO" id="GO:0005525">
    <property type="term" value="F:GTP binding"/>
    <property type="evidence" value="ECO:0007669"/>
    <property type="project" value="TreeGrafter"/>
</dbReference>
<feature type="domain" description="AARP2CN" evidence="3">
    <location>
        <begin position="326"/>
        <end position="404"/>
    </location>
</feature>